<accession>A0AAD1QZN2</accession>
<feature type="transmembrane region" description="Helical" evidence="6">
    <location>
        <begin position="537"/>
        <end position="557"/>
    </location>
</feature>
<dbReference type="InterPro" id="IPR053984">
    <property type="entry name" value="GPR128_N"/>
</dbReference>
<name>A0AAD1QZN2_PELCU</name>
<evidence type="ECO:0000256" key="3">
    <source>
        <dbReference type="ARBA" id="ARBA00022989"/>
    </source>
</evidence>
<evidence type="ECO:0000256" key="4">
    <source>
        <dbReference type="ARBA" id="ARBA00023136"/>
    </source>
</evidence>
<sequence length="662" mass="73275">MVRGELRLGIHMGDAEVWCVDEEERGGRNVDVLRLLREPRKNPLNYPTIAPPTSAPCNVECENEGVCNNNNCICPDKWTGEFCTIPNFCGNSTECIIGSDGSQECLTFEEVLVGRYVYSNEQCESSTVSANTSKAFRQCTLSGGIPVLQNISVQFCNVTLQSLANMTDVTEDASKIAASTQILTSQPANLNATDISNAMIIVNRILNNTETPTVAPDVVVSAVTTVSQILNANTDEYDNSDVTQNAESLTMAMESFAQSNSTSNIAVVQPNVAVQNTPLPTGSSGGVLFTSLRGLGEDDNLASNRIIVKENASELLIDKMAEVQIFVSSQSDSYNKGTVGFVLYQNDNFFRSKKHTPKISLRKRIISASLSSGTLGNIQFIFNPQHDPLYILRSYTCVFWDYKLSDWNTKGCSNVENDKGLLQCSCNHTTNFAVLMSFKKHSHYKALGIVSTVGCALSIAGLAITIVFQILQREKQQTKWILLCLFISMLIFNIIFITGVENNQPNSTDIEKHPDEIPKTDLIEPPENRSCTAVAVLLHYFLLTTFLWTAVSAALMYRQLVQIKHTLPSHLTMYSIITAWGLPAVFVGITFGATYSSSPSHYRQEEFCWLATLNTAGHFDYGKPMFWSFLLPVGIILAMNVFIFVALMVKVTWKKEDETLRR</sequence>
<comment type="subcellular location">
    <subcellularLocation>
        <location evidence="1">Membrane</location>
        <topology evidence="1">Multi-pass membrane protein</topology>
    </subcellularLocation>
</comment>
<feature type="domain" description="GAIN-B" evidence="7">
    <location>
        <begin position="263"/>
        <end position="442"/>
    </location>
</feature>
<dbReference type="GO" id="GO:0016020">
    <property type="term" value="C:membrane"/>
    <property type="evidence" value="ECO:0007669"/>
    <property type="project" value="UniProtKB-SubCell"/>
</dbReference>
<dbReference type="Pfam" id="PF22257">
    <property type="entry name" value="GPR128_N"/>
    <property type="match status" value="1"/>
</dbReference>
<dbReference type="InterPro" id="IPR053066">
    <property type="entry name" value="ADGR_G7"/>
</dbReference>
<dbReference type="InterPro" id="IPR000832">
    <property type="entry name" value="GPCR_2_secretin-like"/>
</dbReference>
<dbReference type="Pfam" id="PF22259">
    <property type="entry name" value="GPR128_GAIN_subdomA"/>
    <property type="match status" value="1"/>
</dbReference>
<dbReference type="Gene3D" id="1.20.1070.10">
    <property type="entry name" value="Rhodopsin 7-helix transmembrane proteins"/>
    <property type="match status" value="1"/>
</dbReference>
<feature type="transmembrane region" description="Helical" evidence="6">
    <location>
        <begin position="480"/>
        <end position="500"/>
    </location>
</feature>
<feature type="domain" description="G-protein coupled receptors family 2 profile 2" evidence="8">
    <location>
        <begin position="447"/>
        <end position="662"/>
    </location>
</feature>
<gene>
    <name evidence="9" type="ORF">PECUL_23A011444</name>
</gene>
<dbReference type="Gene3D" id="2.60.220.50">
    <property type="match status" value="1"/>
</dbReference>
<evidence type="ECO:0000256" key="6">
    <source>
        <dbReference type="SAM" id="Phobius"/>
    </source>
</evidence>
<keyword evidence="10" id="KW-1185">Reference proteome</keyword>
<feature type="transmembrane region" description="Helical" evidence="6">
    <location>
        <begin position="446"/>
        <end position="468"/>
    </location>
</feature>
<keyword evidence="2 6" id="KW-0812">Transmembrane</keyword>
<proteinExistence type="predicted"/>
<dbReference type="GO" id="GO:0007166">
    <property type="term" value="P:cell surface receptor signaling pathway"/>
    <property type="evidence" value="ECO:0007669"/>
    <property type="project" value="InterPro"/>
</dbReference>
<dbReference type="InterPro" id="IPR017981">
    <property type="entry name" value="GPCR_2-like_7TM"/>
</dbReference>
<dbReference type="PROSITE" id="PS50261">
    <property type="entry name" value="G_PROTEIN_RECEP_F2_4"/>
    <property type="match status" value="1"/>
</dbReference>
<reference evidence="9" key="1">
    <citation type="submission" date="2022-03" db="EMBL/GenBank/DDBJ databases">
        <authorList>
            <person name="Alioto T."/>
            <person name="Alioto T."/>
            <person name="Gomez Garrido J."/>
        </authorList>
    </citation>
    <scope>NUCLEOTIDE SEQUENCE</scope>
</reference>
<dbReference type="EMBL" id="OW240912">
    <property type="protein sequence ID" value="CAH2219593.1"/>
    <property type="molecule type" value="Genomic_DNA"/>
</dbReference>
<organism evidence="9 10">
    <name type="scientific">Pelobates cultripes</name>
    <name type="common">Western spadefoot toad</name>
    <dbReference type="NCBI Taxonomy" id="61616"/>
    <lineage>
        <taxon>Eukaryota</taxon>
        <taxon>Metazoa</taxon>
        <taxon>Chordata</taxon>
        <taxon>Craniata</taxon>
        <taxon>Vertebrata</taxon>
        <taxon>Euteleostomi</taxon>
        <taxon>Amphibia</taxon>
        <taxon>Batrachia</taxon>
        <taxon>Anura</taxon>
        <taxon>Pelobatoidea</taxon>
        <taxon>Pelobatidae</taxon>
        <taxon>Pelobates</taxon>
    </lineage>
</organism>
<feature type="transmembrane region" description="Helical" evidence="6">
    <location>
        <begin position="569"/>
        <end position="593"/>
    </location>
</feature>
<evidence type="ECO:0000313" key="9">
    <source>
        <dbReference type="EMBL" id="CAH2219593.1"/>
    </source>
</evidence>
<keyword evidence="4 6" id="KW-0472">Membrane</keyword>
<dbReference type="PANTHER" id="PTHR47767">
    <property type="entry name" value="ADHESION G PROTEIN-COUPLED RECEPTOR G7"/>
    <property type="match status" value="1"/>
</dbReference>
<keyword evidence="5" id="KW-1015">Disulfide bond</keyword>
<evidence type="ECO:0000313" key="10">
    <source>
        <dbReference type="Proteomes" id="UP001295444"/>
    </source>
</evidence>
<dbReference type="InterPro" id="IPR057244">
    <property type="entry name" value="GAIN_B"/>
</dbReference>
<dbReference type="Pfam" id="PF22261">
    <property type="entry name" value="GPR128_GAIN_subdom_B"/>
    <property type="match status" value="1"/>
</dbReference>
<dbReference type="InterPro" id="IPR046338">
    <property type="entry name" value="GAIN_dom_sf"/>
</dbReference>
<keyword evidence="9" id="KW-0675">Receptor</keyword>
<dbReference type="PRINTS" id="PR00249">
    <property type="entry name" value="GPCRSECRETIN"/>
</dbReference>
<evidence type="ECO:0000256" key="2">
    <source>
        <dbReference type="ARBA" id="ARBA00022692"/>
    </source>
</evidence>
<evidence type="ECO:0000256" key="1">
    <source>
        <dbReference type="ARBA" id="ARBA00004141"/>
    </source>
</evidence>
<dbReference type="PANTHER" id="PTHR47767:SF1">
    <property type="entry name" value="ADHESION G PROTEIN-COUPLED RECEPTOR G7"/>
    <property type="match status" value="1"/>
</dbReference>
<feature type="transmembrane region" description="Helical" evidence="6">
    <location>
        <begin position="629"/>
        <end position="653"/>
    </location>
</feature>
<dbReference type="InterPro" id="IPR053985">
    <property type="entry name" value="GPR128_GAIN_subdom_A"/>
</dbReference>
<dbReference type="GO" id="GO:0004930">
    <property type="term" value="F:G protein-coupled receptor activity"/>
    <property type="evidence" value="ECO:0007669"/>
    <property type="project" value="InterPro"/>
</dbReference>
<evidence type="ECO:0000256" key="5">
    <source>
        <dbReference type="ARBA" id="ARBA00023157"/>
    </source>
</evidence>
<dbReference type="InterPro" id="IPR053986">
    <property type="entry name" value="GPR128_GAIN_subdom_B"/>
</dbReference>
<dbReference type="Pfam" id="PF01825">
    <property type="entry name" value="GPS"/>
    <property type="match status" value="1"/>
</dbReference>
<dbReference type="Pfam" id="PF00002">
    <property type="entry name" value="7tm_2"/>
    <property type="match status" value="1"/>
</dbReference>
<dbReference type="Proteomes" id="UP001295444">
    <property type="component" value="Chromosome 01"/>
</dbReference>
<dbReference type="SMART" id="SM00303">
    <property type="entry name" value="GPS"/>
    <property type="match status" value="1"/>
</dbReference>
<keyword evidence="3 6" id="KW-1133">Transmembrane helix</keyword>
<evidence type="ECO:0000259" key="8">
    <source>
        <dbReference type="PROSITE" id="PS50261"/>
    </source>
</evidence>
<protein>
    <submittedName>
        <fullName evidence="9">G- coupled receptor 128, partial</fullName>
    </submittedName>
</protein>
<dbReference type="PROSITE" id="PS50221">
    <property type="entry name" value="GAIN_B"/>
    <property type="match status" value="1"/>
</dbReference>
<dbReference type="AlphaFoldDB" id="A0AAD1QZN2"/>
<dbReference type="InterPro" id="IPR000203">
    <property type="entry name" value="GPS"/>
</dbReference>
<evidence type="ECO:0000259" key="7">
    <source>
        <dbReference type="PROSITE" id="PS50221"/>
    </source>
</evidence>